<dbReference type="InParanoid" id="A0A2H3D5S6"/>
<reference evidence="2" key="1">
    <citation type="journal article" date="2017" name="Nat. Ecol. Evol.">
        <title>Genome expansion and lineage-specific genetic innovations in the forest pathogenic fungi Armillaria.</title>
        <authorList>
            <person name="Sipos G."/>
            <person name="Prasanna A.N."/>
            <person name="Walter M.C."/>
            <person name="O'Connor E."/>
            <person name="Balint B."/>
            <person name="Krizsan K."/>
            <person name="Kiss B."/>
            <person name="Hess J."/>
            <person name="Varga T."/>
            <person name="Slot J."/>
            <person name="Riley R."/>
            <person name="Boka B."/>
            <person name="Rigling D."/>
            <person name="Barry K."/>
            <person name="Lee J."/>
            <person name="Mihaltcheva S."/>
            <person name="LaButti K."/>
            <person name="Lipzen A."/>
            <person name="Waldron R."/>
            <person name="Moloney N.M."/>
            <person name="Sperisen C."/>
            <person name="Kredics L."/>
            <person name="Vagvoelgyi C."/>
            <person name="Patrignani A."/>
            <person name="Fitzpatrick D."/>
            <person name="Nagy I."/>
            <person name="Doyle S."/>
            <person name="Anderson J.B."/>
            <person name="Grigoriev I.V."/>
            <person name="Gueldener U."/>
            <person name="Muensterkoetter M."/>
            <person name="Nagy L.G."/>
        </authorList>
    </citation>
    <scope>NUCLEOTIDE SEQUENCE [LARGE SCALE GENOMIC DNA]</scope>
    <source>
        <strain evidence="2">Ar21-2</strain>
    </source>
</reference>
<accession>A0A2H3D5S6</accession>
<evidence type="ECO:0000313" key="1">
    <source>
        <dbReference type="EMBL" id="PBK90589.1"/>
    </source>
</evidence>
<dbReference type="EMBL" id="KZ293665">
    <property type="protein sequence ID" value="PBK90589.1"/>
    <property type="molecule type" value="Genomic_DNA"/>
</dbReference>
<proteinExistence type="predicted"/>
<gene>
    <name evidence="1" type="ORF">ARMGADRAFT_300625</name>
</gene>
<dbReference type="AlphaFoldDB" id="A0A2H3D5S6"/>
<sequence>MIMEWSITRDTCIPLSSEPYPNDCTTVNIFFDMNLSPSDPRYYNGPYSNNITTDPIVIWNGNSSHNSLTFRTEIFISTADSFYLSAYPFDMCVFQAVREF</sequence>
<dbReference type="OrthoDB" id="2923771at2759"/>
<dbReference type="Proteomes" id="UP000217790">
    <property type="component" value="Unassembled WGS sequence"/>
</dbReference>
<protein>
    <submittedName>
        <fullName evidence="1">Uncharacterized protein</fullName>
    </submittedName>
</protein>
<name>A0A2H3D5S6_ARMGA</name>
<keyword evidence="2" id="KW-1185">Reference proteome</keyword>
<organism evidence="1 2">
    <name type="scientific">Armillaria gallica</name>
    <name type="common">Bulbous honey fungus</name>
    <name type="synonym">Armillaria bulbosa</name>
    <dbReference type="NCBI Taxonomy" id="47427"/>
    <lineage>
        <taxon>Eukaryota</taxon>
        <taxon>Fungi</taxon>
        <taxon>Dikarya</taxon>
        <taxon>Basidiomycota</taxon>
        <taxon>Agaricomycotina</taxon>
        <taxon>Agaricomycetes</taxon>
        <taxon>Agaricomycetidae</taxon>
        <taxon>Agaricales</taxon>
        <taxon>Marasmiineae</taxon>
        <taxon>Physalacriaceae</taxon>
        <taxon>Armillaria</taxon>
    </lineage>
</organism>
<evidence type="ECO:0000313" key="2">
    <source>
        <dbReference type="Proteomes" id="UP000217790"/>
    </source>
</evidence>